<dbReference type="GO" id="GO:1990414">
    <property type="term" value="P:replication-born double-strand break repair via sister chromatid exchange"/>
    <property type="evidence" value="ECO:0007669"/>
    <property type="project" value="TreeGrafter"/>
</dbReference>
<reference evidence="1" key="2">
    <citation type="submission" date="2025-08" db="UniProtKB">
        <authorList>
            <consortium name="Ensembl"/>
        </authorList>
    </citation>
    <scope>IDENTIFICATION</scope>
</reference>
<gene>
    <name evidence="1" type="primary">FANCB</name>
</gene>
<dbReference type="GO" id="GO:0043240">
    <property type="term" value="C:Fanconi anaemia nuclear complex"/>
    <property type="evidence" value="ECO:0007669"/>
    <property type="project" value="InterPro"/>
</dbReference>
<protein>
    <submittedName>
        <fullName evidence="1">FA complementation group B</fullName>
    </submittedName>
</protein>
<reference evidence="2" key="1">
    <citation type="submission" date="2011-08" db="EMBL/GenBank/DDBJ databases">
        <title>The draft genome of Latimeria chalumnae.</title>
        <authorList>
            <person name="Di Palma F."/>
            <person name="Alfoldi J."/>
            <person name="Johnson J."/>
            <person name="Berlin A."/>
            <person name="Gnerre S."/>
            <person name="Jaffe D."/>
            <person name="MacCallum I."/>
            <person name="Young S."/>
            <person name="Walker B.J."/>
            <person name="Lander E."/>
            <person name="Lindblad-Toh K."/>
        </authorList>
    </citation>
    <scope>NUCLEOTIDE SEQUENCE [LARGE SCALE GENOMIC DNA]</scope>
    <source>
        <strain evidence="2">Wild caught</strain>
    </source>
</reference>
<dbReference type="GO" id="GO:1905168">
    <property type="term" value="P:positive regulation of double-strand break repair via homologous recombination"/>
    <property type="evidence" value="ECO:0007669"/>
    <property type="project" value="TreeGrafter"/>
</dbReference>
<dbReference type="OMA" id="LAFHRVC"/>
<dbReference type="InterPro" id="IPR033333">
    <property type="entry name" value="FANCB"/>
</dbReference>
<dbReference type="EMBL" id="AFYH01210385">
    <property type="status" value="NOT_ANNOTATED_CDS"/>
    <property type="molecule type" value="Genomic_DNA"/>
</dbReference>
<dbReference type="AlphaFoldDB" id="H3A7A2"/>
<organism evidence="1 2">
    <name type="scientific">Latimeria chalumnae</name>
    <name type="common">Coelacanth</name>
    <dbReference type="NCBI Taxonomy" id="7897"/>
    <lineage>
        <taxon>Eukaryota</taxon>
        <taxon>Metazoa</taxon>
        <taxon>Chordata</taxon>
        <taxon>Craniata</taxon>
        <taxon>Vertebrata</taxon>
        <taxon>Euteleostomi</taxon>
        <taxon>Coelacanthiformes</taxon>
        <taxon>Coelacanthidae</taxon>
        <taxon>Latimeria</taxon>
    </lineage>
</organism>
<keyword evidence="2" id="KW-1185">Reference proteome</keyword>
<dbReference type="EMBL" id="AFYH01210386">
    <property type="status" value="NOT_ANNOTATED_CDS"/>
    <property type="molecule type" value="Genomic_DNA"/>
</dbReference>
<dbReference type="EMBL" id="AFYH01210387">
    <property type="status" value="NOT_ANNOTATED_CDS"/>
    <property type="molecule type" value="Genomic_DNA"/>
</dbReference>
<dbReference type="Ensembl" id="ENSLACT00000005571.1">
    <property type="protein sequence ID" value="ENSLACP00000005523.1"/>
    <property type="gene ID" value="ENSLACG00000004908.1"/>
</dbReference>
<dbReference type="InParanoid" id="H3A7A2"/>
<evidence type="ECO:0000313" key="2">
    <source>
        <dbReference type="Proteomes" id="UP000008672"/>
    </source>
</evidence>
<dbReference type="GeneTree" id="ENSGT00390000009885"/>
<name>H3A7A2_LATCH</name>
<dbReference type="GO" id="GO:2000042">
    <property type="term" value="P:negative regulation of double-strand break repair via homologous recombination"/>
    <property type="evidence" value="ECO:0007669"/>
    <property type="project" value="TreeGrafter"/>
</dbReference>
<dbReference type="FunCoup" id="H3A7A2">
    <property type="interactions" value="1006"/>
</dbReference>
<dbReference type="STRING" id="7897.ENSLACP00000005523"/>
<proteinExistence type="predicted"/>
<dbReference type="PANTHER" id="PTHR28450:SF1">
    <property type="entry name" value="FANCONI ANEMIA GROUP B PROTEIN"/>
    <property type="match status" value="1"/>
</dbReference>
<dbReference type="eggNOG" id="ENOG502QWED">
    <property type="taxonomic scope" value="Eukaryota"/>
</dbReference>
<dbReference type="EMBL" id="AFYH01210384">
    <property type="status" value="NOT_ANNOTATED_CDS"/>
    <property type="molecule type" value="Genomic_DNA"/>
</dbReference>
<reference evidence="1" key="3">
    <citation type="submission" date="2025-09" db="UniProtKB">
        <authorList>
            <consortium name="Ensembl"/>
        </authorList>
    </citation>
    <scope>IDENTIFICATION</scope>
</reference>
<accession>H3A7A2</accession>
<evidence type="ECO:0000313" key="1">
    <source>
        <dbReference type="Ensembl" id="ENSLACP00000005523.1"/>
    </source>
</evidence>
<dbReference type="EMBL" id="AFYH01210383">
    <property type="status" value="NOT_ANNOTATED_CDS"/>
    <property type="molecule type" value="Genomic_DNA"/>
</dbReference>
<dbReference type="PANTHER" id="PTHR28450">
    <property type="entry name" value="FANCONI ANEMIA GROUP B PROTEIN"/>
    <property type="match status" value="1"/>
</dbReference>
<sequence>QLRDMCSNEGQEKLVAFNGGLLTYNTLGAVQGEDAKKAAFHFRRMNFCSDTGTFVESFSGKFNLRRGDSTIEVLRCSCISDSRTGQTVPCLLLRKFKTKRSTNKYFILLLHTSNKIEHLMSQGETVFYVSLHTPTVLSVPVDFSSIKWIGELAGEGIVVLGSRKALWSEASEGHQFPKSDEVAWGSELIGYSIKNKRTINGACFFPHAYSAFVTCVSICTAEEVGSVLRTSVVAATCRKQLIWFQDGVSKDVCQLPFEEPCEIQRATVGRGSHVWVVSFKASGVCAVWEDSWKVASSWQDVKSLWIDDFLGNGMEQILLVFNASFFSGDCLKTFTITDLGDVNYTSDSSDRKEDVPIDNTLQENYLFTIRALETRLQAGLASLQELQYELLQKDQVLAQSYKALTNLIQGQEYILPNAEEEGLVSLWDEEEMTEQPLDKLVAPAPQDWGCLVEKIWQRVVGDSWVVGVKLKKTSSLLMDDVSLSLLMDQTLISTPLAIQTCSNLLNFIKFSGSFLQCQTEPQAKKRKLEQSRQDVKTDRITEPCSKIGIDLAHTATVVTDLSQLVAFGEIHSAIILHAVKRKEQEGSSNERRALPCGRVSINLEDIASEKYSVRLLNDSKLYTDSAIEDFIAILAAFQRSSFQIVSPNYTLYPLTDWLLGKMQCEPITLCPEYLLCNRLRHLKGSIFNWKLTTAFEGILTIFYRNRSILPQCLQNLIRILPPTCEIKPLNGGSRDSLTDSLAGALEKELLALRNSLSSVTAEAEKDLSLNNKAGKKLGFAAANSLLHSKEMVQQYREEFQKEQELSMLGMSLTVNGSTYRQITEKLTGIQIDSDSATWKLSTSQSAFANP</sequence>
<dbReference type="Bgee" id="ENSLACG00000004908">
    <property type="expression patterns" value="Expressed in post-anal tail muscle and 5 other cell types or tissues"/>
</dbReference>
<dbReference type="Proteomes" id="UP000008672">
    <property type="component" value="Unassembled WGS sequence"/>
</dbReference>
<dbReference type="HOGENOM" id="CLU_016572_0_0_1"/>
<dbReference type="GO" id="GO:0036297">
    <property type="term" value="P:interstrand cross-link repair"/>
    <property type="evidence" value="ECO:0007669"/>
    <property type="project" value="InterPro"/>
</dbReference>